<keyword evidence="1" id="KW-0106">Calcium</keyword>
<keyword evidence="3 5" id="KW-0812">Transmembrane</keyword>
<dbReference type="InterPro" id="IPR018247">
    <property type="entry name" value="EF_Hand_1_Ca_BS"/>
</dbReference>
<feature type="transmembrane region" description="Helical" evidence="3">
    <location>
        <begin position="207"/>
        <end position="229"/>
    </location>
</feature>
<feature type="domain" description="EF-hand" evidence="4">
    <location>
        <begin position="291"/>
        <end position="326"/>
    </location>
</feature>
<dbReference type="AlphaFoldDB" id="S9V4B3"/>
<evidence type="ECO:0000256" key="2">
    <source>
        <dbReference type="SAM" id="MobiDB-lite"/>
    </source>
</evidence>
<evidence type="ECO:0000313" key="5">
    <source>
        <dbReference type="EMBL" id="CAD2213318.1"/>
    </source>
</evidence>
<dbReference type="InterPro" id="IPR002048">
    <property type="entry name" value="EF_hand_dom"/>
</dbReference>
<dbReference type="Pfam" id="PF10507">
    <property type="entry name" value="TMEM65"/>
    <property type="match status" value="1"/>
</dbReference>
<evidence type="ECO:0000313" key="6">
    <source>
        <dbReference type="Proteomes" id="UP000515908"/>
    </source>
</evidence>
<dbReference type="Proteomes" id="UP000515908">
    <property type="component" value="Chromosome 01"/>
</dbReference>
<dbReference type="PROSITE" id="PS50222">
    <property type="entry name" value="EF_HAND_2"/>
    <property type="match status" value="1"/>
</dbReference>
<gene>
    <name evidence="5" type="ORF">ADEAN_000075900</name>
</gene>
<protein>
    <submittedName>
        <fullName evidence="5">Transmembrane protein 65, putative</fullName>
    </submittedName>
</protein>
<keyword evidence="3" id="KW-0472">Membrane</keyword>
<feature type="compositionally biased region" description="Basic and acidic residues" evidence="2">
    <location>
        <begin position="124"/>
        <end position="149"/>
    </location>
</feature>
<feature type="transmembrane region" description="Helical" evidence="3">
    <location>
        <begin position="261"/>
        <end position="286"/>
    </location>
</feature>
<feature type="region of interest" description="Disordered" evidence="2">
    <location>
        <begin position="124"/>
        <end position="157"/>
    </location>
</feature>
<dbReference type="Gene3D" id="1.10.238.10">
    <property type="entry name" value="EF-hand"/>
    <property type="match status" value="1"/>
</dbReference>
<proteinExistence type="predicted"/>
<organism evidence="5 6">
    <name type="scientific">Angomonas deanei</name>
    <dbReference type="NCBI Taxonomy" id="59799"/>
    <lineage>
        <taxon>Eukaryota</taxon>
        <taxon>Discoba</taxon>
        <taxon>Euglenozoa</taxon>
        <taxon>Kinetoplastea</taxon>
        <taxon>Metakinetoplastina</taxon>
        <taxon>Trypanosomatida</taxon>
        <taxon>Trypanosomatidae</taxon>
        <taxon>Strigomonadinae</taxon>
        <taxon>Angomonas</taxon>
    </lineage>
</organism>
<accession>S9V4B3</accession>
<evidence type="ECO:0000259" key="4">
    <source>
        <dbReference type="PROSITE" id="PS50222"/>
    </source>
</evidence>
<dbReference type="PROSITE" id="PS00018">
    <property type="entry name" value="EF_HAND_1"/>
    <property type="match status" value="2"/>
</dbReference>
<dbReference type="PANTHER" id="PTHR21706:SF13">
    <property type="entry name" value="TRANSMEMBRANE PROTEIN 65"/>
    <property type="match status" value="1"/>
</dbReference>
<dbReference type="InterPro" id="IPR011992">
    <property type="entry name" value="EF-hand-dom_pair"/>
</dbReference>
<name>S9V4B3_9TRYP</name>
<dbReference type="OrthoDB" id="430821at2759"/>
<sequence>MLARRLFLPSRRLTHRLVNPIFTHRVRYVSSNSADAVPSATPSSPNHLSKEELDKIIHLMERDPLILMEVVAHLKPEDRRRLIVAGGAVEWFGKDSAEREVRAADQDNDRQISPKDFDHWFENAQRRKQEEKKKKAAEKEAEQKEKKGVEATAESTTTSTKTKVITGAVPFAALCLIGLEAGLPFVGFGFLDNATMILAGDFIDGTLGFYLNCSVLASAAMGNVCSGMLGMQVHGLIDKAVQKLNFNTPVLTDEQMKDRRVFFAGHLGGTIGIMIGLTLGMLPLLFMDNDTNEKTDYAMFQRWDINNSGFVEKAELEKVLVELGLSETETKATLLMKKYGQNNRVNFEQFCDFKDDLREGKPIFEA</sequence>
<dbReference type="EMBL" id="LR877145">
    <property type="protein sequence ID" value="CAD2213318.1"/>
    <property type="molecule type" value="Genomic_DNA"/>
</dbReference>
<keyword evidence="6" id="KW-1185">Reference proteome</keyword>
<evidence type="ECO:0000256" key="3">
    <source>
        <dbReference type="SAM" id="Phobius"/>
    </source>
</evidence>
<dbReference type="InterPro" id="IPR019537">
    <property type="entry name" value="TMEM65"/>
</dbReference>
<dbReference type="PANTHER" id="PTHR21706">
    <property type="entry name" value="TRANSMEMBRANE PROTEIN 65"/>
    <property type="match status" value="1"/>
</dbReference>
<evidence type="ECO:0000256" key="1">
    <source>
        <dbReference type="ARBA" id="ARBA00022837"/>
    </source>
</evidence>
<dbReference type="SUPFAM" id="SSF47473">
    <property type="entry name" value="EF-hand"/>
    <property type="match status" value="1"/>
</dbReference>
<keyword evidence="3" id="KW-1133">Transmembrane helix</keyword>
<dbReference type="GO" id="GO:0005739">
    <property type="term" value="C:mitochondrion"/>
    <property type="evidence" value="ECO:0007669"/>
    <property type="project" value="TreeGrafter"/>
</dbReference>
<feature type="transmembrane region" description="Helical" evidence="3">
    <location>
        <begin position="164"/>
        <end position="187"/>
    </location>
</feature>
<dbReference type="GO" id="GO:0005509">
    <property type="term" value="F:calcium ion binding"/>
    <property type="evidence" value="ECO:0007669"/>
    <property type="project" value="InterPro"/>
</dbReference>
<reference evidence="5 6" key="1">
    <citation type="submission" date="2020-08" db="EMBL/GenBank/DDBJ databases">
        <authorList>
            <person name="Newling K."/>
            <person name="Davey J."/>
            <person name="Forrester S."/>
        </authorList>
    </citation>
    <scope>NUCLEOTIDE SEQUENCE [LARGE SCALE GENOMIC DNA]</scope>
    <source>
        <strain evidence="6">Crithidia deanei Carvalho (ATCC PRA-265)</strain>
    </source>
</reference>
<dbReference type="VEuPathDB" id="TriTrypDB:ADEAN_000075900"/>